<reference evidence="8" key="1">
    <citation type="submission" date="2017-09" db="EMBL/GenBank/DDBJ databases">
        <title>Depth-based differentiation of microbial function through sediment-hosted aquifers and enrichment of novel symbionts in the deep terrestrial subsurface.</title>
        <authorList>
            <person name="Probst A.J."/>
            <person name="Ladd B."/>
            <person name="Jarett J.K."/>
            <person name="Geller-Mcgrath D.E."/>
            <person name="Sieber C.M.K."/>
            <person name="Emerson J.B."/>
            <person name="Anantharaman K."/>
            <person name="Thomas B.C."/>
            <person name="Malmstrom R."/>
            <person name="Stieglmeier M."/>
            <person name="Klingl A."/>
            <person name="Woyke T."/>
            <person name="Ryan C.M."/>
            <person name="Banfield J.F."/>
        </authorList>
    </citation>
    <scope>NUCLEOTIDE SEQUENCE [LARGE SCALE GENOMIC DNA]</scope>
</reference>
<feature type="transmembrane region" description="Helical" evidence="6">
    <location>
        <begin position="279"/>
        <end position="299"/>
    </location>
</feature>
<evidence type="ECO:0000313" key="8">
    <source>
        <dbReference type="Proteomes" id="UP000230353"/>
    </source>
</evidence>
<feature type="transmembrane region" description="Helical" evidence="6">
    <location>
        <begin position="6"/>
        <end position="31"/>
    </location>
</feature>
<proteinExistence type="predicted"/>
<dbReference type="PANTHER" id="PTHR22926:SF5">
    <property type="entry name" value="PHOSPHO-N-ACETYLMURAMOYL-PENTAPEPTIDE-TRANSFERASE HOMOLOG"/>
    <property type="match status" value="1"/>
</dbReference>
<feature type="transmembrane region" description="Helical" evidence="6">
    <location>
        <begin position="70"/>
        <end position="87"/>
    </location>
</feature>
<dbReference type="InterPro" id="IPR000715">
    <property type="entry name" value="Glycosyl_transferase_4"/>
</dbReference>
<feature type="transmembrane region" description="Helical" evidence="6">
    <location>
        <begin position="229"/>
        <end position="246"/>
    </location>
</feature>
<name>A0A2H0WLM0_9BACT</name>
<evidence type="ECO:0000256" key="1">
    <source>
        <dbReference type="ARBA" id="ARBA00004141"/>
    </source>
</evidence>
<comment type="caution">
    <text evidence="7">The sequence shown here is derived from an EMBL/GenBank/DDBJ whole genome shotgun (WGS) entry which is preliminary data.</text>
</comment>
<feature type="transmembrane region" description="Helical" evidence="6">
    <location>
        <begin position="107"/>
        <end position="126"/>
    </location>
</feature>
<dbReference type="GO" id="GO:0044038">
    <property type="term" value="P:cell wall macromolecule biosynthetic process"/>
    <property type="evidence" value="ECO:0007669"/>
    <property type="project" value="TreeGrafter"/>
</dbReference>
<sequence length="350" mass="37913">MGLSILKVFGLSAISFFVGVLIAPALAHFLYKHKAWKKQARIRAISGEEAVVTNKLLEGKEIGTPRMGGILIWATTLVITLVFWALFHVSASETFEKLNFLSRSQTWLPLFALVSASLIGLADDFFQIRGRGSYIGGGLSLKKRLLLVALIGLIGGWWFFAKLEVTAIAIPFTSPLEIGWLIVPLFVLVMLAAFSGGVIDGLDGLAGGIFASIFAAYAGIAFFQNQMDLAAFCGVLAGAIGAFLWFNIPPARFYMGETGVIGLTATLTVVAFLTDSVLVLPIIAFPLVMASGSAIIQIFSKKFFHKKVFLAAPIHYHFEARGWPSYKVTMRFWLIGAVFAIIGIVITLIG</sequence>
<dbReference type="AlphaFoldDB" id="A0A2H0WLM0"/>
<dbReference type="PANTHER" id="PTHR22926">
    <property type="entry name" value="PHOSPHO-N-ACETYLMURAMOYL-PENTAPEPTIDE-TRANSFERASE"/>
    <property type="match status" value="1"/>
</dbReference>
<dbReference type="EMBL" id="PEZL01000017">
    <property type="protein sequence ID" value="PIS13547.1"/>
    <property type="molecule type" value="Genomic_DNA"/>
</dbReference>
<protein>
    <recommendedName>
        <fullName evidence="9">Phospho-N-acetylmuramoyl-pentapeptide-transferase</fullName>
    </recommendedName>
</protein>
<comment type="subcellular location">
    <subcellularLocation>
        <location evidence="1">Membrane</location>
        <topology evidence="1">Multi-pass membrane protein</topology>
    </subcellularLocation>
</comment>
<organism evidence="7 8">
    <name type="scientific">Candidatus Tagabacteria bacterium CG09_land_8_20_14_0_10_41_14</name>
    <dbReference type="NCBI Taxonomy" id="1975021"/>
    <lineage>
        <taxon>Bacteria</taxon>
        <taxon>Candidatus Tagaibacteriota</taxon>
    </lineage>
</organism>
<dbReference type="GO" id="GO:0071555">
    <property type="term" value="P:cell wall organization"/>
    <property type="evidence" value="ECO:0007669"/>
    <property type="project" value="TreeGrafter"/>
</dbReference>
<dbReference type="GO" id="GO:0016780">
    <property type="term" value="F:phosphotransferase activity, for other substituted phosphate groups"/>
    <property type="evidence" value="ECO:0007669"/>
    <property type="project" value="InterPro"/>
</dbReference>
<evidence type="ECO:0000256" key="2">
    <source>
        <dbReference type="ARBA" id="ARBA00022679"/>
    </source>
</evidence>
<feature type="transmembrane region" description="Helical" evidence="6">
    <location>
        <begin position="178"/>
        <end position="198"/>
    </location>
</feature>
<keyword evidence="2" id="KW-0808">Transferase</keyword>
<keyword evidence="5 6" id="KW-0472">Membrane</keyword>
<gene>
    <name evidence="7" type="ORF">COT67_01250</name>
</gene>
<dbReference type="Pfam" id="PF00953">
    <property type="entry name" value="Glycos_transf_4"/>
    <property type="match status" value="1"/>
</dbReference>
<keyword evidence="4 6" id="KW-1133">Transmembrane helix</keyword>
<dbReference type="GO" id="GO:0005886">
    <property type="term" value="C:plasma membrane"/>
    <property type="evidence" value="ECO:0007669"/>
    <property type="project" value="TreeGrafter"/>
</dbReference>
<feature type="transmembrane region" description="Helical" evidence="6">
    <location>
        <begin position="253"/>
        <end position="273"/>
    </location>
</feature>
<evidence type="ECO:0000256" key="5">
    <source>
        <dbReference type="ARBA" id="ARBA00023136"/>
    </source>
</evidence>
<dbReference type="Proteomes" id="UP000230353">
    <property type="component" value="Unassembled WGS sequence"/>
</dbReference>
<feature type="transmembrane region" description="Helical" evidence="6">
    <location>
        <begin position="331"/>
        <end position="349"/>
    </location>
</feature>
<evidence type="ECO:0000256" key="4">
    <source>
        <dbReference type="ARBA" id="ARBA00022989"/>
    </source>
</evidence>
<evidence type="ECO:0008006" key="9">
    <source>
        <dbReference type="Google" id="ProtNLM"/>
    </source>
</evidence>
<evidence type="ECO:0000256" key="3">
    <source>
        <dbReference type="ARBA" id="ARBA00022692"/>
    </source>
</evidence>
<evidence type="ECO:0000256" key="6">
    <source>
        <dbReference type="SAM" id="Phobius"/>
    </source>
</evidence>
<accession>A0A2H0WLM0</accession>
<evidence type="ECO:0000313" key="7">
    <source>
        <dbReference type="EMBL" id="PIS13547.1"/>
    </source>
</evidence>
<feature type="transmembrane region" description="Helical" evidence="6">
    <location>
        <begin position="205"/>
        <end position="223"/>
    </location>
</feature>
<keyword evidence="3 6" id="KW-0812">Transmembrane</keyword>
<feature type="transmembrane region" description="Helical" evidence="6">
    <location>
        <begin position="146"/>
        <end position="172"/>
    </location>
</feature>